<proteinExistence type="predicted"/>
<dbReference type="OrthoDB" id="10586597at2759"/>
<comment type="caution">
    <text evidence="1">The sequence shown here is derived from an EMBL/GenBank/DDBJ whole genome shotgun (WGS) entry which is preliminary data.</text>
</comment>
<dbReference type="GeneID" id="64627651"/>
<sequence length="394" mass="44506">MPDKRSGLAMGYQDDGIQCYSTSLCQEYDRMGEVYYYPGDQLLLEYDNIHGYLSAPHENSTTTVSTFRHYWICYNSRVSRLARKNVKGQAWMESRDEIDSVSPIQHRTWGLGKTVYWVSKYTMPPLRALPFTINQTLPFDFLRRNWNDDIKAMNGESGQAVGKMIEGHSTEEGITIWTLTPKTKGDGNPPTIPVSAKFSSPGYALSVALNSDHLNLNLSTLQATVGGAVDSDGIFSDGPTTWPRTTANGKTERLLDECREVQEHERRGVKYLAWTKMAENDGGQMFKVVESNGKTEQLAIAICSWKRSCESELRFTLFAFSRHPPLRAGLFFRGHILQRLSKSNNLSYSVGLKLASFVVWTGISKHTEGKRKNHRAIDIQQNDLMIDPTRKNGE</sequence>
<dbReference type="RefSeq" id="XP_041186548.1">
    <property type="nucleotide sequence ID" value="XM_041333634.1"/>
</dbReference>
<reference evidence="1" key="1">
    <citation type="journal article" date="2020" name="New Phytol.">
        <title>Comparative genomics reveals dynamic genome evolution in host specialist ectomycorrhizal fungi.</title>
        <authorList>
            <person name="Lofgren L.A."/>
            <person name="Nguyen N.H."/>
            <person name="Vilgalys R."/>
            <person name="Ruytinx J."/>
            <person name="Liao H.L."/>
            <person name="Branco S."/>
            <person name="Kuo A."/>
            <person name="LaButti K."/>
            <person name="Lipzen A."/>
            <person name="Andreopoulos W."/>
            <person name="Pangilinan J."/>
            <person name="Riley R."/>
            <person name="Hundley H."/>
            <person name="Na H."/>
            <person name="Barry K."/>
            <person name="Grigoriev I.V."/>
            <person name="Stajich J.E."/>
            <person name="Kennedy P.G."/>
        </authorList>
    </citation>
    <scope>NUCLEOTIDE SEQUENCE</scope>
    <source>
        <strain evidence="1">MN1</strain>
    </source>
</reference>
<dbReference type="AlphaFoldDB" id="A0A9P7J587"/>
<evidence type="ECO:0000313" key="2">
    <source>
        <dbReference type="Proteomes" id="UP000807769"/>
    </source>
</evidence>
<evidence type="ECO:0000313" key="1">
    <source>
        <dbReference type="EMBL" id="KAG1803338.1"/>
    </source>
</evidence>
<organism evidence="1 2">
    <name type="scientific">Suillus subaureus</name>
    <dbReference type="NCBI Taxonomy" id="48587"/>
    <lineage>
        <taxon>Eukaryota</taxon>
        <taxon>Fungi</taxon>
        <taxon>Dikarya</taxon>
        <taxon>Basidiomycota</taxon>
        <taxon>Agaricomycotina</taxon>
        <taxon>Agaricomycetes</taxon>
        <taxon>Agaricomycetidae</taxon>
        <taxon>Boletales</taxon>
        <taxon>Suillineae</taxon>
        <taxon>Suillaceae</taxon>
        <taxon>Suillus</taxon>
    </lineage>
</organism>
<gene>
    <name evidence="1" type="ORF">BJ212DRAFT_1304593</name>
</gene>
<accession>A0A9P7J587</accession>
<keyword evidence="2" id="KW-1185">Reference proteome</keyword>
<protein>
    <submittedName>
        <fullName evidence="1">Uncharacterized protein</fullName>
    </submittedName>
</protein>
<dbReference type="EMBL" id="JABBWG010000067">
    <property type="protein sequence ID" value="KAG1803338.1"/>
    <property type="molecule type" value="Genomic_DNA"/>
</dbReference>
<name>A0A9P7J587_9AGAM</name>
<dbReference type="Proteomes" id="UP000807769">
    <property type="component" value="Unassembled WGS sequence"/>
</dbReference>